<gene>
    <name evidence="2" type="ORF">GCM10017790_62980</name>
</gene>
<feature type="region of interest" description="Disordered" evidence="1">
    <location>
        <begin position="1"/>
        <end position="37"/>
    </location>
</feature>
<comment type="caution">
    <text evidence="2">The sequence shown here is derived from an EMBL/GenBank/DDBJ whole genome shotgun (WGS) entry which is preliminary data.</text>
</comment>
<evidence type="ECO:0008006" key="4">
    <source>
        <dbReference type="Google" id="ProtNLM"/>
    </source>
</evidence>
<dbReference type="Gene3D" id="1.25.40.10">
    <property type="entry name" value="Tetratricopeptide repeat domain"/>
    <property type="match status" value="1"/>
</dbReference>
<dbReference type="InterPro" id="IPR053137">
    <property type="entry name" value="NLR-like"/>
</dbReference>
<evidence type="ECO:0000256" key="1">
    <source>
        <dbReference type="SAM" id="MobiDB-lite"/>
    </source>
</evidence>
<dbReference type="PANTHER" id="PTHR46082:SF6">
    <property type="entry name" value="AAA+ ATPASE DOMAIN-CONTAINING PROTEIN-RELATED"/>
    <property type="match status" value="1"/>
</dbReference>
<accession>A0ABQ3M2Q8</accession>
<organism evidence="2 3">
    <name type="scientific">Amycolatopsis oliviviridis</name>
    <dbReference type="NCBI Taxonomy" id="1471590"/>
    <lineage>
        <taxon>Bacteria</taxon>
        <taxon>Bacillati</taxon>
        <taxon>Actinomycetota</taxon>
        <taxon>Actinomycetes</taxon>
        <taxon>Pseudonocardiales</taxon>
        <taxon>Pseudonocardiaceae</taxon>
        <taxon>Amycolatopsis</taxon>
    </lineage>
</organism>
<reference evidence="3" key="1">
    <citation type="journal article" date="2019" name="Int. J. Syst. Evol. Microbiol.">
        <title>The Global Catalogue of Microorganisms (GCM) 10K type strain sequencing project: providing services to taxonomists for standard genome sequencing and annotation.</title>
        <authorList>
            <consortium name="The Broad Institute Genomics Platform"/>
            <consortium name="The Broad Institute Genome Sequencing Center for Infectious Disease"/>
            <person name="Wu L."/>
            <person name="Ma J."/>
        </authorList>
    </citation>
    <scope>NUCLEOTIDE SEQUENCE [LARGE SCALE GENOMIC DNA]</scope>
    <source>
        <strain evidence="3">CGMCC 4.7683</strain>
    </source>
</reference>
<dbReference type="InterPro" id="IPR011990">
    <property type="entry name" value="TPR-like_helical_dom_sf"/>
</dbReference>
<dbReference type="Pfam" id="PF13374">
    <property type="entry name" value="TPR_10"/>
    <property type="match status" value="1"/>
</dbReference>
<dbReference type="Pfam" id="PF13424">
    <property type="entry name" value="TPR_12"/>
    <property type="match status" value="1"/>
</dbReference>
<name>A0ABQ3M2Q8_9PSEU</name>
<evidence type="ECO:0000313" key="2">
    <source>
        <dbReference type="EMBL" id="GHH29964.1"/>
    </source>
</evidence>
<feature type="compositionally biased region" description="Basic residues" evidence="1">
    <location>
        <begin position="1"/>
        <end position="10"/>
    </location>
</feature>
<sequence length="153" mass="16756">MQPHHSRVRLRAQPDRHQEPPPQLPLGHPGRGRVPGHHKATLADCERVLGSDHPYTLASRNNLSLAYQEAGHLEQAIPLHEAALTTCERVLGPDHPDTLLSRNNLASAYHRTGDPQRAIPLFEAVLTSCERVLGPDHPTTKAVAANLLSARVT</sequence>
<proteinExistence type="predicted"/>
<dbReference type="EMBL" id="BNAY01000008">
    <property type="protein sequence ID" value="GHH29964.1"/>
    <property type="molecule type" value="Genomic_DNA"/>
</dbReference>
<evidence type="ECO:0000313" key="3">
    <source>
        <dbReference type="Proteomes" id="UP000635387"/>
    </source>
</evidence>
<keyword evidence="3" id="KW-1185">Reference proteome</keyword>
<protein>
    <recommendedName>
        <fullName evidence="4">Tetratricopeptide repeat protein</fullName>
    </recommendedName>
</protein>
<dbReference type="Proteomes" id="UP000635387">
    <property type="component" value="Unassembled WGS sequence"/>
</dbReference>
<dbReference type="SUPFAM" id="SSF48452">
    <property type="entry name" value="TPR-like"/>
    <property type="match status" value="1"/>
</dbReference>
<dbReference type="PANTHER" id="PTHR46082">
    <property type="entry name" value="ATP/GTP-BINDING PROTEIN-RELATED"/>
    <property type="match status" value="1"/>
</dbReference>